<name>A0ACB9JN54_9ASTR</name>
<dbReference type="EMBL" id="CM042020">
    <property type="protein sequence ID" value="KAI3821156.1"/>
    <property type="molecule type" value="Genomic_DNA"/>
</dbReference>
<gene>
    <name evidence="1" type="ORF">L1987_08713</name>
</gene>
<keyword evidence="2" id="KW-1185">Reference proteome</keyword>
<organism evidence="1 2">
    <name type="scientific">Smallanthus sonchifolius</name>
    <dbReference type="NCBI Taxonomy" id="185202"/>
    <lineage>
        <taxon>Eukaryota</taxon>
        <taxon>Viridiplantae</taxon>
        <taxon>Streptophyta</taxon>
        <taxon>Embryophyta</taxon>
        <taxon>Tracheophyta</taxon>
        <taxon>Spermatophyta</taxon>
        <taxon>Magnoliopsida</taxon>
        <taxon>eudicotyledons</taxon>
        <taxon>Gunneridae</taxon>
        <taxon>Pentapetalae</taxon>
        <taxon>asterids</taxon>
        <taxon>campanulids</taxon>
        <taxon>Asterales</taxon>
        <taxon>Asteraceae</taxon>
        <taxon>Asteroideae</taxon>
        <taxon>Heliantheae alliance</taxon>
        <taxon>Millerieae</taxon>
        <taxon>Smallanthus</taxon>
    </lineage>
</organism>
<evidence type="ECO:0000313" key="2">
    <source>
        <dbReference type="Proteomes" id="UP001056120"/>
    </source>
</evidence>
<reference evidence="1 2" key="2">
    <citation type="journal article" date="2022" name="Mol. Ecol. Resour.">
        <title>The genomes of chicory, endive, great burdock and yacon provide insights into Asteraceae paleo-polyploidization history and plant inulin production.</title>
        <authorList>
            <person name="Fan W."/>
            <person name="Wang S."/>
            <person name="Wang H."/>
            <person name="Wang A."/>
            <person name="Jiang F."/>
            <person name="Liu H."/>
            <person name="Zhao H."/>
            <person name="Xu D."/>
            <person name="Zhang Y."/>
        </authorList>
    </citation>
    <scope>NUCLEOTIDE SEQUENCE [LARGE SCALE GENOMIC DNA]</scope>
    <source>
        <strain evidence="2">cv. Yunnan</strain>
        <tissue evidence="1">Leaves</tissue>
    </source>
</reference>
<dbReference type="Proteomes" id="UP001056120">
    <property type="component" value="Linkage Group LG03"/>
</dbReference>
<accession>A0ACB9JN54</accession>
<reference evidence="2" key="1">
    <citation type="journal article" date="2022" name="Mol. Ecol. Resour.">
        <title>The genomes of chicory, endive, great burdock and yacon provide insights into Asteraceae palaeo-polyploidization history and plant inulin production.</title>
        <authorList>
            <person name="Fan W."/>
            <person name="Wang S."/>
            <person name="Wang H."/>
            <person name="Wang A."/>
            <person name="Jiang F."/>
            <person name="Liu H."/>
            <person name="Zhao H."/>
            <person name="Xu D."/>
            <person name="Zhang Y."/>
        </authorList>
    </citation>
    <scope>NUCLEOTIDE SEQUENCE [LARGE SCALE GENOMIC DNA]</scope>
    <source>
        <strain evidence="2">cv. Yunnan</strain>
    </source>
</reference>
<sequence>MNSDTNQNRRHEQGKSILEDHIFPDPSDVHGAILDQQNDVLQSEHNQVLYDGVTEQEVAYTIQIGSCIGIDLNRYQNQSFDDVISSELRFSQFPAIRNACMMPELNNLQPRRLVVPRRETSKSSGPIIDAKIDESHDVSVKQKVQDSGPLMKNTMTLTTVNYESASITRPSVSDTPTEEGKFMSIDVPRGQSSFSCDCRTRSNNVVDLSCLKCRHNIVLDGPKKVQFALGNDARPHGSVDHMDKRIANLLTHMGSLALTEMERDVNNQPDILTAPNHDVNDQNFNNQVDPLRNFLQSDFGHRVTSSSVVGSTCATTTLVNSVNAPMLNSTTRSYQHSQIGLGDPPTYKNKIMADQNLENKCELPSDQQVKEAGSSGMLKDPPLVDKSTKGDLLAGYNMDLQSQPPIPNDLSKVKQVTSTSGKNEKPSSKKDASAPRKRNYDPDLFFKVNGKLYQRLGKIGSGGSSEVHKVISQDCTIYALKKIKLKGRDYATAYGFCQEIEYLNKLRGKDHIIQLIDYEVTDKALLKEVMSGSMTNKDGRVKEDECIYMVLEYGEIDLAHMLSQKWRELDDSSATIDENWLRFYWQQILLAVKTIHEERIVHSDLKPANFLLVRGSLKLIDFGIAKAIMSDTTNIQRDSQMGTLSYMSPEAFMCNETDANGNIIKCGRPSDIWSLGCILYQMVYGRTPFADYTTFWAKFKVITDPNHEIHYEPLPNLWLLDLMKKCLAWDRKERWTIPQLLQHPFLVPQIPPHSPHHRRDLFQLVADSCTEDSEVTMLCSRLQQLVNDPILGIKSVGSGSISLDKKCSLVDEMLKLCLQLKEQLM</sequence>
<evidence type="ECO:0000313" key="1">
    <source>
        <dbReference type="EMBL" id="KAI3821156.1"/>
    </source>
</evidence>
<protein>
    <submittedName>
        <fullName evidence="1">Uncharacterized protein</fullName>
    </submittedName>
</protein>
<comment type="caution">
    <text evidence="1">The sequence shown here is derived from an EMBL/GenBank/DDBJ whole genome shotgun (WGS) entry which is preliminary data.</text>
</comment>
<proteinExistence type="predicted"/>